<reference evidence="2" key="1">
    <citation type="submission" date="2006-04" db="EMBL/GenBank/DDBJ databases">
        <title>Complete sequence of chromosome of Deinococcus geothermalis DSM 11300.</title>
        <authorList>
            <consortium name="US DOE Joint Genome Institute"/>
            <person name="Copeland A."/>
            <person name="Lucas S."/>
            <person name="Lapidus A."/>
            <person name="Barry K."/>
            <person name="Detter J.C."/>
            <person name="Glavina del Rio T."/>
            <person name="Hammon N."/>
            <person name="Israni S."/>
            <person name="Dalin E."/>
            <person name="Tice H."/>
            <person name="Pitluck S."/>
            <person name="Brettin T."/>
            <person name="Bruce D."/>
            <person name="Han C."/>
            <person name="Tapia R."/>
            <person name="Saunders E."/>
            <person name="Gilna P."/>
            <person name="Schmutz J."/>
            <person name="Larimer F."/>
            <person name="Land M."/>
            <person name="Hauser L."/>
            <person name="Kyrpides N."/>
            <person name="Kim E."/>
            <person name="Daly M.J."/>
            <person name="Fredrickson J.K."/>
            <person name="Makarova K.S."/>
            <person name="Gaidamakova E.K."/>
            <person name="Zhai M."/>
            <person name="Richardson P."/>
        </authorList>
    </citation>
    <scope>NUCLEOTIDE SEQUENCE</scope>
    <source>
        <strain evidence="2">DSM 11300</strain>
    </source>
</reference>
<dbReference type="STRING" id="319795.Dgeo_1260"/>
<evidence type="ECO:0000313" key="3">
    <source>
        <dbReference type="Proteomes" id="UP000002431"/>
    </source>
</evidence>
<protein>
    <submittedName>
        <fullName evidence="2">Uncharacterized protein</fullName>
    </submittedName>
</protein>
<feature type="region of interest" description="Disordered" evidence="1">
    <location>
        <begin position="178"/>
        <end position="210"/>
    </location>
</feature>
<dbReference type="AlphaFoldDB" id="Q1IYX8"/>
<evidence type="ECO:0000256" key="1">
    <source>
        <dbReference type="SAM" id="MobiDB-lite"/>
    </source>
</evidence>
<dbReference type="HOGENOM" id="CLU_1308421_0_0_0"/>
<gene>
    <name evidence="2" type="ordered locus">Dgeo_1260</name>
</gene>
<keyword evidence="3" id="KW-1185">Reference proteome</keyword>
<organism evidence="2 3">
    <name type="scientific">Deinococcus geothermalis (strain DSM 11300 / CIP 105573 / AG-3a)</name>
    <dbReference type="NCBI Taxonomy" id="319795"/>
    <lineage>
        <taxon>Bacteria</taxon>
        <taxon>Thermotogati</taxon>
        <taxon>Deinococcota</taxon>
        <taxon>Deinococci</taxon>
        <taxon>Deinococcales</taxon>
        <taxon>Deinococcaceae</taxon>
        <taxon>Deinococcus</taxon>
    </lineage>
</organism>
<accession>Q1IYX8</accession>
<dbReference type="KEGG" id="dge:Dgeo_1260"/>
<evidence type="ECO:0000313" key="2">
    <source>
        <dbReference type="EMBL" id="ABF45556.1"/>
    </source>
</evidence>
<sequence length="210" mass="23080">MLLPLACLLPGALPGPQAQTAPPLILEVRERDHRLSDLQPAAHLEFRASRGTRVMRGLALRVKSLSPELKVTPEGRATLLRDARHVQIRLTGGGVSVVRELHPLLHRPGTLLIPESQVGSFQLGRYDVAGEYEIKLRQPLPGVRHGRNVLVRGYELTVTALEKKGRAFLASVSEAGIQAYDPRPTRPGPHPDPRLPENTGWATLRQGKTQ</sequence>
<dbReference type="EMBL" id="CP000359">
    <property type="protein sequence ID" value="ABF45556.1"/>
    <property type="molecule type" value="Genomic_DNA"/>
</dbReference>
<name>Q1IYX8_DEIGD</name>
<dbReference type="Proteomes" id="UP000002431">
    <property type="component" value="Chromosome"/>
</dbReference>
<proteinExistence type="predicted"/>